<organism evidence="2 3">
    <name type="scientific">Gossypium stocksii</name>
    <dbReference type="NCBI Taxonomy" id="47602"/>
    <lineage>
        <taxon>Eukaryota</taxon>
        <taxon>Viridiplantae</taxon>
        <taxon>Streptophyta</taxon>
        <taxon>Embryophyta</taxon>
        <taxon>Tracheophyta</taxon>
        <taxon>Spermatophyta</taxon>
        <taxon>Magnoliopsida</taxon>
        <taxon>eudicotyledons</taxon>
        <taxon>Gunneridae</taxon>
        <taxon>Pentapetalae</taxon>
        <taxon>rosids</taxon>
        <taxon>malvids</taxon>
        <taxon>Malvales</taxon>
        <taxon>Malvaceae</taxon>
        <taxon>Malvoideae</taxon>
        <taxon>Gossypium</taxon>
    </lineage>
</organism>
<feature type="domain" description="RNase H type-1" evidence="1">
    <location>
        <begin position="74"/>
        <end position="179"/>
    </location>
</feature>
<evidence type="ECO:0000313" key="3">
    <source>
        <dbReference type="Proteomes" id="UP000828251"/>
    </source>
</evidence>
<protein>
    <recommendedName>
        <fullName evidence="1">RNase H type-1 domain-containing protein</fullName>
    </recommendedName>
</protein>
<proteinExistence type="predicted"/>
<dbReference type="InterPro" id="IPR036397">
    <property type="entry name" value="RNaseH_sf"/>
</dbReference>
<comment type="caution">
    <text evidence="2">The sequence shown here is derived from an EMBL/GenBank/DDBJ whole genome shotgun (WGS) entry which is preliminary data.</text>
</comment>
<dbReference type="OrthoDB" id="979706at2759"/>
<dbReference type="AlphaFoldDB" id="A0A9D3WCD6"/>
<reference evidence="2 3" key="1">
    <citation type="journal article" date="2021" name="Plant Biotechnol. J.">
        <title>Multi-omics assisted identification of the key and species-specific regulatory components of drought-tolerant mechanisms in Gossypium stocksii.</title>
        <authorList>
            <person name="Yu D."/>
            <person name="Ke L."/>
            <person name="Zhang D."/>
            <person name="Wu Y."/>
            <person name="Sun Y."/>
            <person name="Mei J."/>
            <person name="Sun J."/>
            <person name="Sun Y."/>
        </authorList>
    </citation>
    <scope>NUCLEOTIDE SEQUENCE [LARGE SCALE GENOMIC DNA]</scope>
    <source>
        <strain evidence="3">cv. E1</strain>
        <tissue evidence="2">Leaf</tissue>
    </source>
</reference>
<dbReference type="Gene3D" id="3.30.420.10">
    <property type="entry name" value="Ribonuclease H-like superfamily/Ribonuclease H"/>
    <property type="match status" value="1"/>
</dbReference>
<dbReference type="EMBL" id="JAIQCV010000002">
    <property type="protein sequence ID" value="KAH1120670.1"/>
    <property type="molecule type" value="Genomic_DNA"/>
</dbReference>
<keyword evidence="3" id="KW-1185">Reference proteome</keyword>
<dbReference type="GO" id="GO:0003676">
    <property type="term" value="F:nucleic acid binding"/>
    <property type="evidence" value="ECO:0007669"/>
    <property type="project" value="InterPro"/>
</dbReference>
<evidence type="ECO:0000259" key="1">
    <source>
        <dbReference type="Pfam" id="PF13456"/>
    </source>
</evidence>
<dbReference type="Pfam" id="PF13456">
    <property type="entry name" value="RVT_3"/>
    <property type="match status" value="1"/>
</dbReference>
<gene>
    <name evidence="2" type="ORF">J1N35_003830</name>
</gene>
<evidence type="ECO:0000313" key="2">
    <source>
        <dbReference type="EMBL" id="KAH1120670.1"/>
    </source>
</evidence>
<dbReference type="Proteomes" id="UP000828251">
    <property type="component" value="Unassembled WGS sequence"/>
</dbReference>
<dbReference type="InterPro" id="IPR002156">
    <property type="entry name" value="RNaseH_domain"/>
</dbReference>
<accession>A0A9D3WCD6</accession>
<sequence length="186" mass="20623">MTIRLNSETVIERMNSKLFIDLHMHGEGNFRNGFDGDFNNASCWISFVAALDAFSIQSLPSTCLFPVSHLPLFGVLRDSNGVARALFLGPVAAKNSIIAEVGAIIIALDVYLAMGWKGKSSLIIEIGSNEVFSWFKNNRLRLWLLQSIFKDIENKMVRVSNVSFSKAEKHGNEMAYALALAGIKRP</sequence>
<name>A0A9D3WCD6_9ROSI</name>
<dbReference type="GO" id="GO:0004523">
    <property type="term" value="F:RNA-DNA hybrid ribonuclease activity"/>
    <property type="evidence" value="ECO:0007669"/>
    <property type="project" value="InterPro"/>
</dbReference>